<feature type="transmembrane region" description="Helical" evidence="1">
    <location>
        <begin position="446"/>
        <end position="470"/>
    </location>
</feature>
<reference evidence="4" key="1">
    <citation type="submission" date="2011-08" db="EMBL/GenBank/DDBJ databases">
        <authorList>
            <person name="Rombauts S."/>
        </authorList>
    </citation>
    <scope>NUCLEOTIDE SEQUENCE</scope>
    <source>
        <strain evidence="4">London</strain>
    </source>
</reference>
<feature type="transmembrane region" description="Helical" evidence="1">
    <location>
        <begin position="517"/>
        <end position="536"/>
    </location>
</feature>
<feature type="transmembrane region" description="Helical" evidence="1">
    <location>
        <begin position="420"/>
        <end position="440"/>
    </location>
</feature>
<feature type="transmembrane region" description="Helical" evidence="1">
    <location>
        <begin position="157"/>
        <end position="178"/>
    </location>
</feature>
<proteinExistence type="predicted"/>
<dbReference type="OMA" id="WHGFTFY"/>
<dbReference type="STRING" id="32264.T1JTB0"/>
<feature type="domain" description="Heparan-alpha-glucosaminide N-acetyltransferase catalytic" evidence="2">
    <location>
        <begin position="151"/>
        <end position="270"/>
    </location>
</feature>
<reference evidence="3" key="2">
    <citation type="submission" date="2015-06" db="UniProtKB">
        <authorList>
            <consortium name="EnsemblMetazoa"/>
        </authorList>
    </citation>
    <scope>IDENTIFICATION</scope>
</reference>
<dbReference type="EnsemblMetazoa" id="tetur01g13470.1">
    <property type="protein sequence ID" value="tetur01g13470.1"/>
    <property type="gene ID" value="tetur01g13470"/>
</dbReference>
<feature type="transmembrane region" description="Helical" evidence="1">
    <location>
        <begin position="299"/>
        <end position="323"/>
    </location>
</feature>
<dbReference type="PANTHER" id="PTHR31061:SF24">
    <property type="entry name" value="LD22376P"/>
    <property type="match status" value="1"/>
</dbReference>
<dbReference type="KEGG" id="tut:107364433"/>
<sequence>MDLRLDQALVTAQNLDSSLAVSIWSQVEECENCALIYQTTINPSSSKSIIVDTKYKVTLEVRDVNGSPNSTTFCKIPFRWFTDHAVYQLNFTSDGVESDCKISTLKSGRNNLIPIYLAIAFYVLLSVGWFIYRRKFSTRRVDTTEQTSRQRLKSLDAFRGLTMIMMIFVNYGSAGYAFLDHAPWFGLTIADVIFPWFIFIMGVSLTLSIESQVKRGNQTVAEILTKISIRAIKLFLLGLCINSKNTFLTSLRIPGVLQRFGVSYLIVAISRLLSAKLHARVTMSIDDEPPVALSKLKSLAIFLPELAVYFICLCLYFGFTFLWEYDPFCPKGYQGPGGLHNLGKTWNCTGGAANRLDKIILGENHLYRTATSKEIYHNDLRHDPEGLLGFTTSIVLTAIGSFAGRVILITESSRRRMAIWSLSGFILACITLICVQTGWIPIIKNLWSFSFITCTGSMALIVLTVFYWLIDVIKIWENGKPFVYPGMNPILLYIGSYILQSYLPFYFGVDETSHGQMLLRLLVAVNIWFIISYILVRRRIFVSL</sequence>
<feature type="transmembrane region" description="Helical" evidence="1">
    <location>
        <begin position="387"/>
        <end position="408"/>
    </location>
</feature>
<dbReference type="HOGENOM" id="CLU_029171_3_2_1"/>
<dbReference type="Proteomes" id="UP000015104">
    <property type="component" value="Unassembled WGS sequence"/>
</dbReference>
<dbReference type="InterPro" id="IPR012429">
    <property type="entry name" value="HGSNAT_cat"/>
</dbReference>
<evidence type="ECO:0000313" key="3">
    <source>
        <dbReference type="EnsemblMetazoa" id="tetur01g13470.1"/>
    </source>
</evidence>
<dbReference type="EMBL" id="CAEY01000474">
    <property type="status" value="NOT_ANNOTATED_CDS"/>
    <property type="molecule type" value="Genomic_DNA"/>
</dbReference>
<feature type="transmembrane region" description="Helical" evidence="1">
    <location>
        <begin position="482"/>
        <end position="505"/>
    </location>
</feature>
<feature type="transmembrane region" description="Helical" evidence="1">
    <location>
        <begin position="184"/>
        <end position="207"/>
    </location>
</feature>
<protein>
    <recommendedName>
        <fullName evidence="2">Heparan-alpha-glucosaminide N-acetyltransferase catalytic domain-containing protein</fullName>
    </recommendedName>
</protein>
<dbReference type="AlphaFoldDB" id="T1JTB0"/>
<evidence type="ECO:0000256" key="1">
    <source>
        <dbReference type="SAM" id="Phobius"/>
    </source>
</evidence>
<keyword evidence="1" id="KW-0812">Transmembrane</keyword>
<gene>
    <name evidence="3" type="primary">107364433</name>
</gene>
<name>T1JTB0_TETUR</name>
<dbReference type="Pfam" id="PF07786">
    <property type="entry name" value="HGSNAT_cat"/>
    <property type="match status" value="1"/>
</dbReference>
<dbReference type="PANTHER" id="PTHR31061">
    <property type="entry name" value="LD22376P"/>
    <property type="match status" value="1"/>
</dbReference>
<keyword evidence="4" id="KW-1185">Reference proteome</keyword>
<keyword evidence="1" id="KW-0472">Membrane</keyword>
<evidence type="ECO:0000313" key="4">
    <source>
        <dbReference type="Proteomes" id="UP000015104"/>
    </source>
</evidence>
<accession>T1JTB0</accession>
<keyword evidence="1" id="KW-1133">Transmembrane helix</keyword>
<evidence type="ECO:0000259" key="2">
    <source>
        <dbReference type="Pfam" id="PF07786"/>
    </source>
</evidence>
<organism evidence="3 4">
    <name type="scientific">Tetranychus urticae</name>
    <name type="common">Two-spotted spider mite</name>
    <dbReference type="NCBI Taxonomy" id="32264"/>
    <lineage>
        <taxon>Eukaryota</taxon>
        <taxon>Metazoa</taxon>
        <taxon>Ecdysozoa</taxon>
        <taxon>Arthropoda</taxon>
        <taxon>Chelicerata</taxon>
        <taxon>Arachnida</taxon>
        <taxon>Acari</taxon>
        <taxon>Acariformes</taxon>
        <taxon>Trombidiformes</taxon>
        <taxon>Prostigmata</taxon>
        <taxon>Eleutherengona</taxon>
        <taxon>Raphignathae</taxon>
        <taxon>Tetranychoidea</taxon>
        <taxon>Tetranychidae</taxon>
        <taxon>Tetranychus</taxon>
    </lineage>
</organism>
<feature type="transmembrane region" description="Helical" evidence="1">
    <location>
        <begin position="113"/>
        <end position="132"/>
    </location>
</feature>
<dbReference type="OrthoDB" id="2149840at2759"/>
<dbReference type="eggNOG" id="KOG4683">
    <property type="taxonomic scope" value="Eukaryota"/>
</dbReference>